<dbReference type="PROSITE" id="PS50921">
    <property type="entry name" value="ANTAR"/>
    <property type="match status" value="1"/>
</dbReference>
<evidence type="ECO:0000313" key="3">
    <source>
        <dbReference type="EMBL" id="OAN26055.1"/>
    </source>
</evidence>
<dbReference type="InterPro" id="IPR013587">
    <property type="entry name" value="Nitrate/nitrite_sensing"/>
</dbReference>
<name>A0A178LA36_9PSED</name>
<dbReference type="EMBL" id="LWCR01000045">
    <property type="protein sequence ID" value="OAN26055.1"/>
    <property type="molecule type" value="Genomic_DNA"/>
</dbReference>
<dbReference type="AlphaFoldDB" id="A0A178LA36"/>
<reference evidence="3 4" key="1">
    <citation type="submission" date="2016-04" db="EMBL/GenBank/DDBJ databases">
        <title>Draft Genome Sequences of Staphylococcus capitis Strain H36, S. capitis Strain H65, S. cohnii Strain H62, S. hominis Strain H69, Mycobacterium iranicum Strain H39, Plantibacter sp. Strain H53, Pseudomonas oryzihabitans Strain H72, and Microbacterium sp. Strain H83, isolated from residential settings.</title>
        <authorList>
            <person name="Lymperopoulou D."/>
            <person name="Adams R.I."/>
            <person name="Lindow S."/>
            <person name="Coil D.A."/>
            <person name="Jospin G."/>
            <person name="Eisen J.A."/>
        </authorList>
    </citation>
    <scope>NUCLEOTIDE SEQUENCE [LARGE SCALE GENOMIC DNA]</scope>
    <source>
        <strain evidence="3 4">H72</strain>
    </source>
</reference>
<dbReference type="SUPFAM" id="SSF52172">
    <property type="entry name" value="CheY-like"/>
    <property type="match status" value="1"/>
</dbReference>
<dbReference type="SMART" id="SM01012">
    <property type="entry name" value="ANTAR"/>
    <property type="match status" value="1"/>
</dbReference>
<dbReference type="InterPro" id="IPR036388">
    <property type="entry name" value="WH-like_DNA-bd_sf"/>
</dbReference>
<comment type="caution">
    <text evidence="3">The sequence shown here is derived from an EMBL/GenBank/DDBJ whole genome shotgun (WGS) entry which is preliminary data.</text>
</comment>
<dbReference type="InterPro" id="IPR005561">
    <property type="entry name" value="ANTAR"/>
</dbReference>
<sequence>MSDHQMPPALRFMLAARRCELQQLEGLALTCELVERASELVHDLQRERGFSNVLLGTGNDRYRTALEQHSTTARLSEAGLRACLEALDARVTQERPRLLNRIACVLHLLDGVSGLRRAIVERRVQMQQATGTFSHLIGSLLAVIFEAADTASDPGLSRALVALFNFMQGKELAGQARAVGVVGFAQGYFDQDLLARLDELDGGQLRCFAGFLDHADARAAAIWDEVQGCASRQQIEQLRTMARRTSPTTPVEGVLAEFWFELNTRRLDAMQAVAQHLVAALRTRCAASIRDAQADLDSHRKLSRRLAELDREPGQPLLFSLAANPVSDAGPGEAPAGILDLLQAQTRRLHEVEAELQETRQALAERKLLERAKQRLMEQLALPEAEAHQHLQRLAMRSGVALAEVVRRILAQPG</sequence>
<dbReference type="OrthoDB" id="9782798at2"/>
<evidence type="ECO:0000256" key="1">
    <source>
        <dbReference type="SAM" id="Coils"/>
    </source>
</evidence>
<dbReference type="RefSeq" id="WP_064308990.1">
    <property type="nucleotide sequence ID" value="NZ_LWCR01000045.1"/>
</dbReference>
<dbReference type="InterPro" id="IPR011006">
    <property type="entry name" value="CheY-like_superfamily"/>
</dbReference>
<feature type="domain" description="ANTAR" evidence="2">
    <location>
        <begin position="349"/>
        <end position="410"/>
    </location>
</feature>
<evidence type="ECO:0000259" key="2">
    <source>
        <dbReference type="PROSITE" id="PS50921"/>
    </source>
</evidence>
<dbReference type="GO" id="GO:0003723">
    <property type="term" value="F:RNA binding"/>
    <property type="evidence" value="ECO:0007669"/>
    <property type="project" value="InterPro"/>
</dbReference>
<evidence type="ECO:0000313" key="4">
    <source>
        <dbReference type="Proteomes" id="UP000078356"/>
    </source>
</evidence>
<proteinExistence type="predicted"/>
<dbReference type="Pfam" id="PF03861">
    <property type="entry name" value="ANTAR"/>
    <property type="match status" value="1"/>
</dbReference>
<feature type="coiled-coil region" evidence="1">
    <location>
        <begin position="342"/>
        <end position="379"/>
    </location>
</feature>
<dbReference type="Proteomes" id="UP000078356">
    <property type="component" value="Unassembled WGS sequence"/>
</dbReference>
<accession>A0A178LA36</accession>
<dbReference type="Gene3D" id="1.10.10.10">
    <property type="entry name" value="Winged helix-like DNA-binding domain superfamily/Winged helix DNA-binding domain"/>
    <property type="match status" value="1"/>
</dbReference>
<protein>
    <submittedName>
        <fullName evidence="3">Transcription antitermination regulator</fullName>
    </submittedName>
</protein>
<dbReference type="Pfam" id="PF08376">
    <property type="entry name" value="NIT"/>
    <property type="match status" value="1"/>
</dbReference>
<organism evidence="3 4">
    <name type="scientific">Pseudomonas oryzihabitans</name>
    <dbReference type="NCBI Taxonomy" id="47885"/>
    <lineage>
        <taxon>Bacteria</taxon>
        <taxon>Pseudomonadati</taxon>
        <taxon>Pseudomonadota</taxon>
        <taxon>Gammaproteobacteria</taxon>
        <taxon>Pseudomonadales</taxon>
        <taxon>Pseudomonadaceae</taxon>
        <taxon>Pseudomonas</taxon>
    </lineage>
</organism>
<keyword evidence="1" id="KW-0175">Coiled coil</keyword>
<gene>
    <name evidence="3" type="ORF">A4V15_06565</name>
</gene>